<protein>
    <recommendedName>
        <fullName evidence="2">PB1-like domain-containing protein</fullName>
    </recommendedName>
</protein>
<gene>
    <name evidence="3" type="ORF">Adt_01958</name>
</gene>
<name>A0ABD1VXH3_9LAMI</name>
<accession>A0ABD1VXH3</accession>
<evidence type="ECO:0000313" key="3">
    <source>
        <dbReference type="EMBL" id="KAL2540980.1"/>
    </source>
</evidence>
<dbReference type="Pfam" id="PF26130">
    <property type="entry name" value="PB1-like"/>
    <property type="match status" value="1"/>
</dbReference>
<feature type="region of interest" description="Disordered" evidence="1">
    <location>
        <begin position="239"/>
        <end position="269"/>
    </location>
</feature>
<evidence type="ECO:0000313" key="4">
    <source>
        <dbReference type="Proteomes" id="UP001604336"/>
    </source>
</evidence>
<dbReference type="InterPro" id="IPR058594">
    <property type="entry name" value="PB1-like_dom_pln"/>
</dbReference>
<dbReference type="Proteomes" id="UP001604336">
    <property type="component" value="Unassembled WGS sequence"/>
</dbReference>
<comment type="caution">
    <text evidence="3">The sequence shown here is derived from an EMBL/GenBank/DDBJ whole genome shotgun (WGS) entry which is preliminary data.</text>
</comment>
<sequence>MRIRREAVSIPQYRTFFERMRNVFYSHGEVHFIDEIDADYFLKFEIDCIAESLGLSQPLGYVYRRPKLSLVDGLMRLMSDKDVLDDIDAEKHHFGTLIELIVEEVDDGCDENIVEVERDLVDIVESQPLSGSQPSVISQDDVGGNSDYAEEVRQFDDHSNEEGNVVDQNKEADIVDQNEEHEVPDEEHNEVPDEQHDEEFNDSDYEQEVPILNDDANFETHYTWDDDRPIVHEGIEDDDSDELRNLDSDEEGCGKKKRENVYSGRADNEDPQFQIGLQFETKAQLKNLIKQYSVKHGRAIKFVKDDRIRLQG</sequence>
<keyword evidence="4" id="KW-1185">Reference proteome</keyword>
<organism evidence="3 4">
    <name type="scientific">Abeliophyllum distichum</name>
    <dbReference type="NCBI Taxonomy" id="126358"/>
    <lineage>
        <taxon>Eukaryota</taxon>
        <taxon>Viridiplantae</taxon>
        <taxon>Streptophyta</taxon>
        <taxon>Embryophyta</taxon>
        <taxon>Tracheophyta</taxon>
        <taxon>Spermatophyta</taxon>
        <taxon>Magnoliopsida</taxon>
        <taxon>eudicotyledons</taxon>
        <taxon>Gunneridae</taxon>
        <taxon>Pentapetalae</taxon>
        <taxon>asterids</taxon>
        <taxon>lamiids</taxon>
        <taxon>Lamiales</taxon>
        <taxon>Oleaceae</taxon>
        <taxon>Forsythieae</taxon>
        <taxon>Abeliophyllum</taxon>
    </lineage>
</organism>
<feature type="region of interest" description="Disordered" evidence="1">
    <location>
        <begin position="179"/>
        <end position="202"/>
    </location>
</feature>
<dbReference type="AlphaFoldDB" id="A0ABD1VXH3"/>
<evidence type="ECO:0000259" key="2">
    <source>
        <dbReference type="Pfam" id="PF26130"/>
    </source>
</evidence>
<reference evidence="4" key="1">
    <citation type="submission" date="2024-07" db="EMBL/GenBank/DDBJ databases">
        <title>Two chromosome-level genome assemblies of Korean endemic species Abeliophyllum distichum and Forsythia ovata (Oleaceae).</title>
        <authorList>
            <person name="Jang H."/>
        </authorList>
    </citation>
    <scope>NUCLEOTIDE SEQUENCE [LARGE SCALE GENOMIC DNA]</scope>
</reference>
<dbReference type="EMBL" id="JBFOLK010000001">
    <property type="protein sequence ID" value="KAL2540980.1"/>
    <property type="molecule type" value="Genomic_DNA"/>
</dbReference>
<evidence type="ECO:0000256" key="1">
    <source>
        <dbReference type="SAM" id="MobiDB-lite"/>
    </source>
</evidence>
<feature type="domain" description="PB1-like" evidence="2">
    <location>
        <begin position="17"/>
        <end position="93"/>
    </location>
</feature>
<proteinExistence type="predicted"/>